<evidence type="ECO:0000313" key="5">
    <source>
        <dbReference type="EMBL" id="PAU95898.1"/>
    </source>
</evidence>
<keyword evidence="6" id="KW-1185">Reference proteome</keyword>
<accession>A0A2A2GEW0</accession>
<dbReference type="Gene3D" id="1.25.40.10">
    <property type="entry name" value="Tetratricopeptide repeat domain"/>
    <property type="match status" value="2"/>
</dbReference>
<dbReference type="Gene3D" id="1.10.10.10">
    <property type="entry name" value="Winged helix-like DNA-binding domain superfamily/Winged helix DNA-binding domain"/>
    <property type="match status" value="1"/>
</dbReference>
<name>A0A2A2GEW0_9BACT</name>
<keyword evidence="3" id="KW-0472">Membrane</keyword>
<dbReference type="GO" id="GO:0003677">
    <property type="term" value="F:DNA binding"/>
    <property type="evidence" value="ECO:0007669"/>
    <property type="project" value="InterPro"/>
</dbReference>
<dbReference type="InterPro" id="IPR019734">
    <property type="entry name" value="TPR_rpt"/>
</dbReference>
<evidence type="ECO:0000256" key="1">
    <source>
        <dbReference type="PROSITE-ProRule" id="PRU00339"/>
    </source>
</evidence>
<organism evidence="5 6">
    <name type="scientific">Fodinibius salipaludis</name>
    <dbReference type="NCBI Taxonomy" id="2032627"/>
    <lineage>
        <taxon>Bacteria</taxon>
        <taxon>Pseudomonadati</taxon>
        <taxon>Balneolota</taxon>
        <taxon>Balneolia</taxon>
        <taxon>Balneolales</taxon>
        <taxon>Balneolaceae</taxon>
        <taxon>Fodinibius</taxon>
    </lineage>
</organism>
<dbReference type="EMBL" id="NSKE01000001">
    <property type="protein sequence ID" value="PAU95898.1"/>
    <property type="molecule type" value="Genomic_DNA"/>
</dbReference>
<keyword evidence="1" id="KW-0802">TPR repeat</keyword>
<feature type="repeat" description="TPR" evidence="1">
    <location>
        <begin position="141"/>
        <end position="174"/>
    </location>
</feature>
<feature type="coiled-coil region" evidence="2">
    <location>
        <begin position="473"/>
        <end position="533"/>
    </location>
</feature>
<keyword evidence="2" id="KW-0175">Coiled coil</keyword>
<protein>
    <recommendedName>
        <fullName evidence="4">HTH luxR-type domain-containing protein</fullName>
    </recommendedName>
</protein>
<feature type="transmembrane region" description="Helical" evidence="3">
    <location>
        <begin position="451"/>
        <end position="471"/>
    </location>
</feature>
<dbReference type="GO" id="GO:0006355">
    <property type="term" value="P:regulation of DNA-templated transcription"/>
    <property type="evidence" value="ECO:0007669"/>
    <property type="project" value="InterPro"/>
</dbReference>
<feature type="repeat" description="TPR" evidence="1">
    <location>
        <begin position="221"/>
        <end position="254"/>
    </location>
</feature>
<keyword evidence="3" id="KW-0812">Transmembrane</keyword>
<evidence type="ECO:0000259" key="4">
    <source>
        <dbReference type="SMART" id="SM00421"/>
    </source>
</evidence>
<keyword evidence="3" id="KW-1133">Transmembrane helix</keyword>
<comment type="caution">
    <text evidence="5">The sequence shown here is derived from an EMBL/GenBank/DDBJ whole genome shotgun (WGS) entry which is preliminary data.</text>
</comment>
<dbReference type="RefSeq" id="WP_095605142.1">
    <property type="nucleotide sequence ID" value="NZ_NSKE01000001.1"/>
</dbReference>
<proteinExistence type="predicted"/>
<dbReference type="Pfam" id="PF13424">
    <property type="entry name" value="TPR_12"/>
    <property type="match status" value="2"/>
</dbReference>
<dbReference type="PROSITE" id="PS50005">
    <property type="entry name" value="TPR"/>
    <property type="match status" value="3"/>
</dbReference>
<feature type="transmembrane region" description="Helical" evidence="3">
    <location>
        <begin position="20"/>
        <end position="43"/>
    </location>
</feature>
<dbReference type="AlphaFoldDB" id="A0A2A2GEW0"/>
<dbReference type="OrthoDB" id="9810596at2"/>
<dbReference type="PROSITE" id="PS50293">
    <property type="entry name" value="TPR_REGION"/>
    <property type="match status" value="1"/>
</dbReference>
<feature type="domain" description="HTH luxR-type" evidence="4">
    <location>
        <begin position="581"/>
        <end position="638"/>
    </location>
</feature>
<feature type="repeat" description="TPR" evidence="1">
    <location>
        <begin position="181"/>
        <end position="214"/>
    </location>
</feature>
<sequence length="649" mass="74900">MYLFNPEYGLGWKNHLISGVIKVFFICIVFLYFSVSTLCAQLVPNTDSLKSQLQGTQGEHRIEVLWDLSEHIQRSNIDSAITYAREALQNAQLHTRKNMRAESHRRLGRLLSMNGEHPEGLQHLLAAKRIYKQLGGPQREAATLENIGALYRRQSDYPKALEYYYNALELREKLADQKQLINTLKNIGVINERLGQKEKAIHFYKRTLSISEEYDNASETAINAVQLGNIYASLGETDQALQFMNTALEASRQLPGEHASATILLEISDLYKNAKSYQQALEANQEALSLATGMAGKSLQALAMKNIAVIYAEQGELSTANSYLMQTLDLFREIGRLEEVVKAQIQIARNYLEEEEPTQSIAVASKALDTAEEVQSFELSRQVLEVLIEAYREKREFEQALIAQEQMIAVRDSIFNQTKSRQIAEMQTRYETKKKEQEIALLQKEKKQQALLRNAFLVGLILIGIIGILVYNRQRIKINKNRTQLENKRLKEEQLEQELDFKNKQLTTHTLHLVQKNETMKELKEKINEMRHKENGNVNKSLQKLRNLVDYSFSLDEDWEQFRLYFEEVHDHFFDTLKKKYPELTPNELRLSALAKLNLSIKETATIMGITPNSVKTARYRLRKKLDIETEENLTEFMMEIEKEGKELS</sequence>
<dbReference type="InterPro" id="IPR036388">
    <property type="entry name" value="WH-like_DNA-bd_sf"/>
</dbReference>
<dbReference type="InterPro" id="IPR016032">
    <property type="entry name" value="Sig_transdc_resp-reg_C-effctor"/>
</dbReference>
<dbReference type="SUPFAM" id="SSF48452">
    <property type="entry name" value="TPR-like"/>
    <property type="match status" value="2"/>
</dbReference>
<dbReference type="InterPro" id="IPR011990">
    <property type="entry name" value="TPR-like_helical_dom_sf"/>
</dbReference>
<dbReference type="SMART" id="SM00421">
    <property type="entry name" value="HTH_LUXR"/>
    <property type="match status" value="1"/>
</dbReference>
<dbReference type="SUPFAM" id="SSF46894">
    <property type="entry name" value="C-terminal effector domain of the bipartite response regulators"/>
    <property type="match status" value="1"/>
</dbReference>
<evidence type="ECO:0000313" key="6">
    <source>
        <dbReference type="Proteomes" id="UP000218831"/>
    </source>
</evidence>
<reference evidence="5 6" key="1">
    <citation type="submission" date="2017-08" db="EMBL/GenBank/DDBJ databases">
        <title>Aliifodinibius alkalisoli sp. nov., isolated from saline alkaline soil.</title>
        <authorList>
            <person name="Liu D."/>
            <person name="Zhang G."/>
        </authorList>
    </citation>
    <scope>NUCLEOTIDE SEQUENCE [LARGE SCALE GENOMIC DNA]</scope>
    <source>
        <strain evidence="5 6">WN023</strain>
    </source>
</reference>
<evidence type="ECO:0000256" key="3">
    <source>
        <dbReference type="SAM" id="Phobius"/>
    </source>
</evidence>
<dbReference type="SMART" id="SM00028">
    <property type="entry name" value="TPR"/>
    <property type="match status" value="7"/>
</dbReference>
<dbReference type="InterPro" id="IPR000792">
    <property type="entry name" value="Tscrpt_reg_LuxR_C"/>
</dbReference>
<dbReference type="PANTHER" id="PTHR10098">
    <property type="entry name" value="RAPSYN-RELATED"/>
    <property type="match status" value="1"/>
</dbReference>
<gene>
    <name evidence="5" type="ORF">CK503_02255</name>
</gene>
<evidence type="ECO:0000256" key="2">
    <source>
        <dbReference type="SAM" id="Coils"/>
    </source>
</evidence>
<dbReference type="Proteomes" id="UP000218831">
    <property type="component" value="Unassembled WGS sequence"/>
</dbReference>